<evidence type="ECO:0000313" key="1">
    <source>
        <dbReference type="EMBL" id="OUB48069.1"/>
    </source>
</evidence>
<gene>
    <name evidence="1" type="ORF">BK741_14765</name>
</gene>
<name>A0A9X6LJE0_BACTU</name>
<dbReference type="Proteomes" id="UP000195120">
    <property type="component" value="Unassembled WGS sequence"/>
</dbReference>
<accession>A0A9X6LJE0</accession>
<evidence type="ECO:0000313" key="2">
    <source>
        <dbReference type="Proteomes" id="UP000195120"/>
    </source>
</evidence>
<sequence>MYTYNQLIFPSHMEKNTRFLVLAGFSLNGPVGTPFIIRDNIEPSYILGDCRLTENVRMAKKYGITPLILRLNGSHGECVVNHDELNTPVFRFKTFEATDESNNIAIHLFPTYMIIKGINTSYSYLFADYKGVDDLAFAIKQDLYFGSGEVDVEVINQIPIKGLCTSEKYVRFTGADDGFHYVSNHSNPDSEDKIQMQLQLLKDSFIAEDGSEVFFTGELSSFQVDTLLFTDIPYEKAPGQLSSIFGEFAKTKTNEQSIFCSVVLCSDLFSKSRFTVTGEDTYETQVQSLVEKASINTEEHRHLEHIEVVVGIQNSENPKYSSMPVAANYACMRYKLPNFYNSATNKQLLNINTLQNRELKKVEVAKLTSSGYICIVPSIKKGFVPYSSRNLYPQNKFYSKPHYLRSIGYDVNRIAGFFNQYIGEPLSFVLLQSIITQVDAFIDSLAEDHPIYRDIKMEVLHYDQENLTLSISFELYGEIETVRTSFTYISSSEVSVSWQ</sequence>
<protein>
    <submittedName>
        <fullName evidence="1">Uncharacterized protein</fullName>
    </submittedName>
</protein>
<dbReference type="EMBL" id="MOOP01000090">
    <property type="protein sequence ID" value="OUB48069.1"/>
    <property type="molecule type" value="Genomic_DNA"/>
</dbReference>
<organism evidence="1 2">
    <name type="scientific">Bacillus thuringiensis serovar iberica</name>
    <dbReference type="NCBI Taxonomy" id="180866"/>
    <lineage>
        <taxon>Bacteria</taxon>
        <taxon>Bacillati</taxon>
        <taxon>Bacillota</taxon>
        <taxon>Bacilli</taxon>
        <taxon>Bacillales</taxon>
        <taxon>Bacillaceae</taxon>
        <taxon>Bacillus</taxon>
        <taxon>Bacillus cereus group</taxon>
    </lineage>
</organism>
<comment type="caution">
    <text evidence="1">The sequence shown here is derived from an EMBL/GenBank/DDBJ whole genome shotgun (WGS) entry which is preliminary data.</text>
</comment>
<proteinExistence type="predicted"/>
<dbReference type="AlphaFoldDB" id="A0A9X6LJE0"/>
<dbReference type="RefSeq" id="WP_000288992.1">
    <property type="nucleotide sequence ID" value="NZ_MOOP01000090.1"/>
</dbReference>
<reference evidence="1 2" key="1">
    <citation type="submission" date="2016-10" db="EMBL/GenBank/DDBJ databases">
        <title>Comparative genomics of Bacillus thuringiensis reveals a path to pathogens against multiple invertebrate hosts.</title>
        <authorList>
            <person name="Zheng J."/>
            <person name="Gao Q."/>
            <person name="Liu H."/>
            <person name="Peng D."/>
            <person name="Ruan L."/>
            <person name="Sun M."/>
        </authorList>
    </citation>
    <scope>NUCLEOTIDE SEQUENCE [LARGE SCALE GENOMIC DNA]</scope>
    <source>
        <strain evidence="1">BGSC 4BW1</strain>
    </source>
</reference>